<dbReference type="PRINTS" id="PR00465">
    <property type="entry name" value="EP450IV"/>
</dbReference>
<keyword evidence="6 8" id="KW-0408">Iron</keyword>
<dbReference type="RefSeq" id="XP_031025774.1">
    <property type="nucleotide sequence ID" value="XM_031168179.1"/>
</dbReference>
<comment type="similarity">
    <text evidence="2 9">Belongs to the cytochrome P450 family.</text>
</comment>
<keyword evidence="5 9" id="KW-0560">Oxidoreductase</keyword>
<evidence type="ECO:0000313" key="10">
    <source>
        <dbReference type="EMBL" id="TPX35247.1"/>
    </source>
</evidence>
<dbReference type="PANTHER" id="PTHR24286">
    <property type="entry name" value="CYTOCHROME P450 26"/>
    <property type="match status" value="1"/>
</dbReference>
<evidence type="ECO:0000313" key="11">
    <source>
        <dbReference type="Proteomes" id="UP000319731"/>
    </source>
</evidence>
<evidence type="ECO:0008006" key="12">
    <source>
        <dbReference type="Google" id="ProtNLM"/>
    </source>
</evidence>
<sequence>MDSTYKTGEKRCCQLMIAILMAGQHTGSTTTTWALLYIASDPQLQKALLEEQFRVLTGRPDTPTSQLPPLTSDHIKNLNLLEMTIKETLRLRPPIYIIMRAILQDLEYEGYIIPKGHIICSSPAVSRLDPEKYPDPLRFDPTRLLEAAPSGEWKLTNFDIAEKSACSHYLPFGAGRHRCFGEGFAYMQK</sequence>
<keyword evidence="4 8" id="KW-0479">Metal-binding</keyword>
<accession>A0A507C295</accession>
<keyword evidence="3 8" id="KW-0349">Heme</keyword>
<evidence type="ECO:0000256" key="8">
    <source>
        <dbReference type="PIRSR" id="PIRSR602403-1"/>
    </source>
</evidence>
<dbReference type="GO" id="GO:0004497">
    <property type="term" value="F:monooxygenase activity"/>
    <property type="evidence" value="ECO:0007669"/>
    <property type="project" value="UniProtKB-KW"/>
</dbReference>
<comment type="caution">
    <text evidence="10">The sequence shown here is derived from an EMBL/GenBank/DDBJ whole genome shotgun (WGS) entry which is preliminary data.</text>
</comment>
<keyword evidence="11" id="KW-1185">Reference proteome</keyword>
<dbReference type="Proteomes" id="UP000319731">
    <property type="component" value="Unassembled WGS sequence"/>
</dbReference>
<dbReference type="InterPro" id="IPR036396">
    <property type="entry name" value="Cyt_P450_sf"/>
</dbReference>
<proteinExistence type="inferred from homology"/>
<evidence type="ECO:0000256" key="5">
    <source>
        <dbReference type="ARBA" id="ARBA00023002"/>
    </source>
</evidence>
<feature type="binding site" description="axial binding residue" evidence="8">
    <location>
        <position position="179"/>
    </location>
    <ligand>
        <name>heme</name>
        <dbReference type="ChEBI" id="CHEBI:30413"/>
    </ligand>
    <ligandPart>
        <name>Fe</name>
        <dbReference type="ChEBI" id="CHEBI:18248"/>
    </ligandPart>
</feature>
<organism evidence="10 11">
    <name type="scientific">Synchytrium microbalum</name>
    <dbReference type="NCBI Taxonomy" id="1806994"/>
    <lineage>
        <taxon>Eukaryota</taxon>
        <taxon>Fungi</taxon>
        <taxon>Fungi incertae sedis</taxon>
        <taxon>Chytridiomycota</taxon>
        <taxon>Chytridiomycota incertae sedis</taxon>
        <taxon>Chytridiomycetes</taxon>
        <taxon>Synchytriales</taxon>
        <taxon>Synchytriaceae</taxon>
        <taxon>Synchytrium</taxon>
    </lineage>
</organism>
<keyword evidence="7 9" id="KW-0503">Monooxygenase</keyword>
<comment type="cofactor">
    <cofactor evidence="1 8">
        <name>heme</name>
        <dbReference type="ChEBI" id="CHEBI:30413"/>
    </cofactor>
</comment>
<evidence type="ECO:0000256" key="6">
    <source>
        <dbReference type="ARBA" id="ARBA00023004"/>
    </source>
</evidence>
<evidence type="ECO:0000256" key="3">
    <source>
        <dbReference type="ARBA" id="ARBA00022617"/>
    </source>
</evidence>
<dbReference type="InterPro" id="IPR017972">
    <property type="entry name" value="Cyt_P450_CS"/>
</dbReference>
<protein>
    <recommendedName>
        <fullName evidence="12">Cytochrome P450</fullName>
    </recommendedName>
</protein>
<dbReference type="OrthoDB" id="1055148at2759"/>
<dbReference type="Pfam" id="PF00067">
    <property type="entry name" value="p450"/>
    <property type="match status" value="1"/>
</dbReference>
<dbReference type="InterPro" id="IPR002403">
    <property type="entry name" value="Cyt_P450_E_grp-IV"/>
</dbReference>
<dbReference type="EMBL" id="QEAO01000009">
    <property type="protein sequence ID" value="TPX35247.1"/>
    <property type="molecule type" value="Genomic_DNA"/>
</dbReference>
<name>A0A507C295_9FUNG</name>
<dbReference type="Gene3D" id="1.10.630.10">
    <property type="entry name" value="Cytochrome P450"/>
    <property type="match status" value="1"/>
</dbReference>
<dbReference type="GO" id="GO:0005506">
    <property type="term" value="F:iron ion binding"/>
    <property type="evidence" value="ECO:0007669"/>
    <property type="project" value="InterPro"/>
</dbReference>
<evidence type="ECO:0000256" key="9">
    <source>
        <dbReference type="RuleBase" id="RU000461"/>
    </source>
</evidence>
<dbReference type="GO" id="GO:0020037">
    <property type="term" value="F:heme binding"/>
    <property type="evidence" value="ECO:0007669"/>
    <property type="project" value="InterPro"/>
</dbReference>
<reference evidence="10 11" key="1">
    <citation type="journal article" date="2019" name="Sci. Rep.">
        <title>Comparative genomics of chytrid fungi reveal insights into the obligate biotrophic and pathogenic lifestyle of Synchytrium endobioticum.</title>
        <authorList>
            <person name="van de Vossenberg B.T.L.H."/>
            <person name="Warris S."/>
            <person name="Nguyen H.D.T."/>
            <person name="van Gent-Pelzer M.P.E."/>
            <person name="Joly D.L."/>
            <person name="van de Geest H.C."/>
            <person name="Bonants P.J.M."/>
            <person name="Smith D.S."/>
            <person name="Levesque C.A."/>
            <person name="van der Lee T.A.J."/>
        </authorList>
    </citation>
    <scope>NUCLEOTIDE SEQUENCE [LARGE SCALE GENOMIC DNA]</scope>
    <source>
        <strain evidence="10 11">JEL517</strain>
    </source>
</reference>
<dbReference type="PANTHER" id="PTHR24286:SF24">
    <property type="entry name" value="LANOSTEROL 14-ALPHA DEMETHYLASE"/>
    <property type="match status" value="1"/>
</dbReference>
<dbReference type="PROSITE" id="PS00086">
    <property type="entry name" value="CYTOCHROME_P450"/>
    <property type="match status" value="1"/>
</dbReference>
<gene>
    <name evidence="10" type="ORF">SmJEL517_g02251</name>
</gene>
<evidence type="ECO:0000256" key="7">
    <source>
        <dbReference type="ARBA" id="ARBA00023033"/>
    </source>
</evidence>
<dbReference type="GeneID" id="42003476"/>
<dbReference type="PRINTS" id="PR00385">
    <property type="entry name" value="P450"/>
</dbReference>
<dbReference type="GO" id="GO:0006696">
    <property type="term" value="P:ergosterol biosynthetic process"/>
    <property type="evidence" value="ECO:0007669"/>
    <property type="project" value="TreeGrafter"/>
</dbReference>
<evidence type="ECO:0000256" key="4">
    <source>
        <dbReference type="ARBA" id="ARBA00022723"/>
    </source>
</evidence>
<dbReference type="SUPFAM" id="SSF48264">
    <property type="entry name" value="Cytochrome P450"/>
    <property type="match status" value="1"/>
</dbReference>
<dbReference type="STRING" id="1806994.A0A507C295"/>
<dbReference type="InterPro" id="IPR001128">
    <property type="entry name" value="Cyt_P450"/>
</dbReference>
<evidence type="ECO:0000256" key="1">
    <source>
        <dbReference type="ARBA" id="ARBA00001971"/>
    </source>
</evidence>
<dbReference type="GO" id="GO:0016705">
    <property type="term" value="F:oxidoreductase activity, acting on paired donors, with incorporation or reduction of molecular oxygen"/>
    <property type="evidence" value="ECO:0007669"/>
    <property type="project" value="InterPro"/>
</dbReference>
<evidence type="ECO:0000256" key="2">
    <source>
        <dbReference type="ARBA" id="ARBA00010617"/>
    </source>
</evidence>
<dbReference type="AlphaFoldDB" id="A0A507C295"/>